<name>A0ABS9DDJ1_9ALTE</name>
<gene>
    <name evidence="1" type="ORF">L0668_16350</name>
</gene>
<accession>A0ABS9DDJ1</accession>
<comment type="caution">
    <text evidence="1">The sequence shown here is derived from an EMBL/GenBank/DDBJ whole genome shotgun (WGS) entry which is preliminary data.</text>
</comment>
<evidence type="ECO:0000313" key="2">
    <source>
        <dbReference type="Proteomes" id="UP001521137"/>
    </source>
</evidence>
<protein>
    <submittedName>
        <fullName evidence="1">Uncharacterized protein</fullName>
    </submittedName>
</protein>
<organism evidence="1 2">
    <name type="scientific">Paraglaciecola algarum</name>
    <dbReference type="NCBI Taxonomy" id="3050085"/>
    <lineage>
        <taxon>Bacteria</taxon>
        <taxon>Pseudomonadati</taxon>
        <taxon>Pseudomonadota</taxon>
        <taxon>Gammaproteobacteria</taxon>
        <taxon>Alteromonadales</taxon>
        <taxon>Alteromonadaceae</taxon>
        <taxon>Paraglaciecola</taxon>
    </lineage>
</organism>
<evidence type="ECO:0000313" key="1">
    <source>
        <dbReference type="EMBL" id="MCF2949691.1"/>
    </source>
</evidence>
<proteinExistence type="predicted"/>
<keyword evidence="2" id="KW-1185">Reference proteome</keyword>
<dbReference type="Proteomes" id="UP001521137">
    <property type="component" value="Unassembled WGS sequence"/>
</dbReference>
<dbReference type="EMBL" id="JAKGAS010000010">
    <property type="protein sequence ID" value="MCF2949691.1"/>
    <property type="molecule type" value="Genomic_DNA"/>
</dbReference>
<sequence>MMDDILVWAQSDDNQRKKILDACTKRRESHDKNYKNRFTNNFPP</sequence>
<reference evidence="1 2" key="1">
    <citation type="submission" date="2022-01" db="EMBL/GenBank/DDBJ databases">
        <title>Paraglaciecola sp. G1-23.</title>
        <authorList>
            <person name="Jin M.S."/>
            <person name="Han D.M."/>
            <person name="Kim H.M."/>
            <person name="Jeon C.O."/>
        </authorList>
    </citation>
    <scope>NUCLEOTIDE SEQUENCE [LARGE SCALE GENOMIC DNA]</scope>
    <source>
        <strain evidence="1 2">G1-23</strain>
    </source>
</reference>